<dbReference type="Pfam" id="PF13230">
    <property type="entry name" value="GATase_4"/>
    <property type="match status" value="1"/>
</dbReference>
<protein>
    <recommendedName>
        <fullName evidence="3">Glutamine amidotransferase type-2 domain-containing protein</fullName>
    </recommendedName>
</protein>
<keyword evidence="1" id="KW-0315">Glutamine amidotransferase</keyword>
<feature type="compositionally biased region" description="Low complexity" evidence="2">
    <location>
        <begin position="357"/>
        <end position="379"/>
    </location>
</feature>
<dbReference type="PANTHER" id="PTHR43187">
    <property type="entry name" value="GLUTAMINE AMIDOTRANSFERASE DUG3-RELATED"/>
    <property type="match status" value="1"/>
</dbReference>
<evidence type="ECO:0000256" key="1">
    <source>
        <dbReference type="ARBA" id="ARBA00022962"/>
    </source>
</evidence>
<proteinExistence type="predicted"/>
<dbReference type="GO" id="GO:0008242">
    <property type="term" value="F:omega peptidase activity"/>
    <property type="evidence" value="ECO:0007669"/>
    <property type="project" value="TreeGrafter"/>
</dbReference>
<dbReference type="InterPro" id="IPR029055">
    <property type="entry name" value="Ntn_hydrolases_N"/>
</dbReference>
<dbReference type="PANTHER" id="PTHR43187:SF1">
    <property type="entry name" value="GLUTAMINE AMIDOTRANSFERASE DUG3-RELATED"/>
    <property type="match status" value="1"/>
</dbReference>
<keyword evidence="5" id="KW-1185">Reference proteome</keyword>
<dbReference type="InterPro" id="IPR017932">
    <property type="entry name" value="GATase_2_dom"/>
</dbReference>
<dbReference type="InterPro" id="IPR052373">
    <property type="entry name" value="Gamma-glu_amide_hydrolase"/>
</dbReference>
<comment type="caution">
    <text evidence="4">The sequence shown here is derived from an EMBL/GenBank/DDBJ whole genome shotgun (WGS) entry which is preliminary data.</text>
</comment>
<name>A0A8H6CD83_9LECA</name>
<dbReference type="AlphaFoldDB" id="A0A8H6CD83"/>
<dbReference type="Pfam" id="PF22514">
    <property type="entry name" value="EXPB1_D1"/>
    <property type="match status" value="1"/>
</dbReference>
<dbReference type="GO" id="GO:0006751">
    <property type="term" value="P:glutathione catabolic process"/>
    <property type="evidence" value="ECO:0007669"/>
    <property type="project" value="TreeGrafter"/>
</dbReference>
<dbReference type="Proteomes" id="UP000593566">
    <property type="component" value="Unassembled WGS sequence"/>
</dbReference>
<organism evidence="4 5">
    <name type="scientific">Letharia lupina</name>
    <dbReference type="NCBI Taxonomy" id="560253"/>
    <lineage>
        <taxon>Eukaryota</taxon>
        <taxon>Fungi</taxon>
        <taxon>Dikarya</taxon>
        <taxon>Ascomycota</taxon>
        <taxon>Pezizomycotina</taxon>
        <taxon>Lecanoromycetes</taxon>
        <taxon>OSLEUM clade</taxon>
        <taxon>Lecanoromycetidae</taxon>
        <taxon>Lecanorales</taxon>
        <taxon>Lecanorineae</taxon>
        <taxon>Parmeliaceae</taxon>
        <taxon>Letharia</taxon>
    </lineage>
</organism>
<gene>
    <name evidence="4" type="ORF">HO133_002134</name>
</gene>
<dbReference type="EMBL" id="JACCJB010000014">
    <property type="protein sequence ID" value="KAF6221279.1"/>
    <property type="molecule type" value="Genomic_DNA"/>
</dbReference>
<dbReference type="PROSITE" id="PS51278">
    <property type="entry name" value="GATASE_TYPE_2"/>
    <property type="match status" value="1"/>
</dbReference>
<feature type="region of interest" description="Disordered" evidence="2">
    <location>
        <begin position="355"/>
        <end position="379"/>
    </location>
</feature>
<dbReference type="SUPFAM" id="SSF50685">
    <property type="entry name" value="Barwin-like endoglucanases"/>
    <property type="match status" value="1"/>
</dbReference>
<sequence>MCREECLLEDVLIAPSHSLAKQVHEHYLPKLLSHDPNEITTAHEITARNRLFNVDGFGVAWYTATAAEFNSDGITAEQPGLYKNAQPPLHDTDFRSICANTASKAVFAHIRAATATPVTAVNNHPFVFGRHTFMHNGEISDFSKICRGMADLMDDDSYGNVHGSTDSEHFAALYITYLTDGKGRKSWEQQYTVKQMRDAMRKAVGTVVKLQREKLGDKAEPNSLNLAATDGSQLVAFRFRNHATEQPPSLYYSTKAGVTLNRKYPDHPDGKENPLAHKKAEDHGSHVIVASEPSTYNSKEWDLIEKNHCLMVETDGKAQIEKLEYPQESAFAILANAQRYRPYGYQYQERDATQVVGSDTGSASGTGATDSGPSSNSAAASTASFTQYSPCDDPSKTSCAWYSSSGYNAAVSQAVYGGYPGSGPSGACGVCWKLTPEYAGANEIVVKVNNLCPDDGNALCAQAENVDVNFDLCKDSGAAAALFGSSGTEQVNGTAVVVDCSEWSGGADVCLPGVSSC</sequence>
<reference evidence="4 5" key="1">
    <citation type="journal article" date="2020" name="Genomics">
        <title>Complete, high-quality genomes from long-read metagenomic sequencing of two wolf lichen thalli reveals enigmatic genome architecture.</title>
        <authorList>
            <person name="McKenzie S.K."/>
            <person name="Walston R.F."/>
            <person name="Allen J.L."/>
        </authorList>
    </citation>
    <scope>NUCLEOTIDE SEQUENCE [LARGE SCALE GENOMIC DNA]</scope>
    <source>
        <strain evidence="4">WasteWater1</strain>
    </source>
</reference>
<dbReference type="RefSeq" id="XP_037150714.1">
    <property type="nucleotide sequence ID" value="XM_037293061.1"/>
</dbReference>
<dbReference type="CDD" id="cd01908">
    <property type="entry name" value="YafJ"/>
    <property type="match status" value="1"/>
</dbReference>
<evidence type="ECO:0000259" key="3">
    <source>
        <dbReference type="PROSITE" id="PS51278"/>
    </source>
</evidence>
<accession>A0A8H6CD83</accession>
<dbReference type="InterPro" id="IPR026869">
    <property type="entry name" value="EgtC-like"/>
</dbReference>
<dbReference type="GeneID" id="59330548"/>
<dbReference type="Gene3D" id="2.40.40.10">
    <property type="entry name" value="RlpA-like domain"/>
    <property type="match status" value="1"/>
</dbReference>
<dbReference type="GO" id="GO:0005737">
    <property type="term" value="C:cytoplasm"/>
    <property type="evidence" value="ECO:0007669"/>
    <property type="project" value="TreeGrafter"/>
</dbReference>
<dbReference type="Gene3D" id="3.60.20.10">
    <property type="entry name" value="Glutamine Phosphoribosylpyrophosphate, subunit 1, domain 1"/>
    <property type="match status" value="1"/>
</dbReference>
<dbReference type="SUPFAM" id="SSF56235">
    <property type="entry name" value="N-terminal nucleophile aminohydrolases (Ntn hydrolases)"/>
    <property type="match status" value="1"/>
</dbReference>
<feature type="domain" description="Glutamine amidotransferase type-2" evidence="3">
    <location>
        <begin position="6"/>
        <end position="337"/>
    </location>
</feature>
<evidence type="ECO:0000313" key="5">
    <source>
        <dbReference type="Proteomes" id="UP000593566"/>
    </source>
</evidence>
<evidence type="ECO:0000256" key="2">
    <source>
        <dbReference type="SAM" id="MobiDB-lite"/>
    </source>
</evidence>
<dbReference type="GO" id="GO:0061672">
    <property type="term" value="C:glutathione hydrolase complex"/>
    <property type="evidence" value="ECO:0007669"/>
    <property type="project" value="TreeGrafter"/>
</dbReference>
<dbReference type="InterPro" id="IPR036908">
    <property type="entry name" value="RlpA-like_sf"/>
</dbReference>
<evidence type="ECO:0000313" key="4">
    <source>
        <dbReference type="EMBL" id="KAF6221279.1"/>
    </source>
</evidence>